<comment type="subcellular location">
    <subcellularLocation>
        <location evidence="1">Nucleus</location>
    </subcellularLocation>
</comment>
<feature type="domain" description="GINS subunit" evidence="5">
    <location>
        <begin position="52"/>
        <end position="128"/>
    </location>
</feature>
<dbReference type="EMBL" id="BMAW01027529">
    <property type="protein sequence ID" value="GFU02568.1"/>
    <property type="molecule type" value="Genomic_DNA"/>
</dbReference>
<dbReference type="CDD" id="cd11711">
    <property type="entry name" value="GINS_A_Sld5"/>
    <property type="match status" value="1"/>
</dbReference>
<dbReference type="OrthoDB" id="338231at2759"/>
<keyword evidence="7" id="KW-1185">Reference proteome</keyword>
<keyword evidence="2" id="KW-0235">DNA replication</keyword>
<evidence type="ECO:0000256" key="1">
    <source>
        <dbReference type="ARBA" id="ARBA00004123"/>
    </source>
</evidence>
<dbReference type="InterPro" id="IPR038749">
    <property type="entry name" value="Sld5_GINS_A"/>
</dbReference>
<evidence type="ECO:0000256" key="2">
    <source>
        <dbReference type="ARBA" id="ARBA00022705"/>
    </source>
</evidence>
<dbReference type="InterPro" id="IPR036224">
    <property type="entry name" value="GINS_bundle-like_dom_sf"/>
</dbReference>
<accession>A0A8X6Q285</accession>
<dbReference type="InterPro" id="IPR021151">
    <property type="entry name" value="GINS_A"/>
</dbReference>
<proteinExistence type="predicted"/>
<protein>
    <recommendedName>
        <fullName evidence="4">GINS complex subunit 4</fullName>
    </recommendedName>
</protein>
<name>A0A8X6Q285_NEPPI</name>
<reference evidence="6" key="1">
    <citation type="submission" date="2020-08" db="EMBL/GenBank/DDBJ databases">
        <title>Multicomponent nature underlies the extraordinary mechanical properties of spider dragline silk.</title>
        <authorList>
            <person name="Kono N."/>
            <person name="Nakamura H."/>
            <person name="Mori M."/>
            <person name="Yoshida Y."/>
            <person name="Ohtoshi R."/>
            <person name="Malay A.D."/>
            <person name="Moran D.A.P."/>
            <person name="Tomita M."/>
            <person name="Numata K."/>
            <person name="Arakawa K."/>
        </authorList>
    </citation>
    <scope>NUCLEOTIDE SEQUENCE</scope>
</reference>
<organism evidence="6 7">
    <name type="scientific">Nephila pilipes</name>
    <name type="common">Giant wood spider</name>
    <name type="synonym">Nephila maculata</name>
    <dbReference type="NCBI Taxonomy" id="299642"/>
    <lineage>
        <taxon>Eukaryota</taxon>
        <taxon>Metazoa</taxon>
        <taxon>Ecdysozoa</taxon>
        <taxon>Arthropoda</taxon>
        <taxon>Chelicerata</taxon>
        <taxon>Arachnida</taxon>
        <taxon>Araneae</taxon>
        <taxon>Araneomorphae</taxon>
        <taxon>Entelegynae</taxon>
        <taxon>Araneoidea</taxon>
        <taxon>Nephilidae</taxon>
        <taxon>Nephila</taxon>
    </lineage>
</organism>
<dbReference type="PANTHER" id="PTHR21206">
    <property type="entry name" value="SLD5 PROTEIN"/>
    <property type="match status" value="1"/>
</dbReference>
<dbReference type="AlphaFoldDB" id="A0A8X6Q285"/>
<keyword evidence="3" id="KW-0539">Nucleus</keyword>
<dbReference type="Pfam" id="PF05916">
    <property type="entry name" value="Sld5"/>
    <property type="match status" value="1"/>
</dbReference>
<evidence type="ECO:0000313" key="7">
    <source>
        <dbReference type="Proteomes" id="UP000887013"/>
    </source>
</evidence>
<dbReference type="Proteomes" id="UP000887013">
    <property type="component" value="Unassembled WGS sequence"/>
</dbReference>
<dbReference type="Gene3D" id="1.20.58.1030">
    <property type="match status" value="1"/>
</dbReference>
<evidence type="ECO:0000259" key="5">
    <source>
        <dbReference type="Pfam" id="PF05916"/>
    </source>
</evidence>
<evidence type="ECO:0000256" key="3">
    <source>
        <dbReference type="ARBA" id="ARBA00023242"/>
    </source>
</evidence>
<gene>
    <name evidence="6" type="primary">Gins4</name>
    <name evidence="6" type="ORF">NPIL_17651</name>
</gene>
<dbReference type="GO" id="GO:0006261">
    <property type="term" value="P:DNA-templated DNA replication"/>
    <property type="evidence" value="ECO:0007669"/>
    <property type="project" value="InterPro"/>
</dbReference>
<evidence type="ECO:0000256" key="4">
    <source>
        <dbReference type="ARBA" id="ARBA00030869"/>
    </source>
</evidence>
<dbReference type="GO" id="GO:0000811">
    <property type="term" value="C:GINS complex"/>
    <property type="evidence" value="ECO:0007669"/>
    <property type="project" value="TreeGrafter"/>
</dbReference>
<dbReference type="SUPFAM" id="SSF158573">
    <property type="entry name" value="GINS helical bundle-like"/>
    <property type="match status" value="1"/>
</dbReference>
<sequence>MDEFNDVPEDNETEEMTTAAEVIQKLQEVWVNEKLAPELLQYEGELVDCMLDQIQYMETSLQKIQKEDFRIVFHKMELDRIKYVLSSYLRIRLEKIEKFGPDLLHQESQEQSMLDLMSDEERIFAHKIDFKVMSVTSSWCPCSRYMTDFLSP</sequence>
<dbReference type="InterPro" id="IPR008591">
    <property type="entry name" value="GINS_Sld5"/>
</dbReference>
<evidence type="ECO:0000313" key="6">
    <source>
        <dbReference type="EMBL" id="GFU02568.1"/>
    </source>
</evidence>
<dbReference type="GO" id="GO:0000727">
    <property type="term" value="P:double-strand break repair via break-induced replication"/>
    <property type="evidence" value="ECO:0007669"/>
    <property type="project" value="TreeGrafter"/>
</dbReference>
<dbReference type="PANTHER" id="PTHR21206:SF0">
    <property type="entry name" value="DNA REPLICATION COMPLEX GINS PROTEIN SLD5"/>
    <property type="match status" value="1"/>
</dbReference>
<comment type="caution">
    <text evidence="6">The sequence shown here is derived from an EMBL/GenBank/DDBJ whole genome shotgun (WGS) entry which is preliminary data.</text>
</comment>